<organism evidence="7 8">
    <name type="scientific">Thermoflexus hugenholtzii JAD2</name>
    <dbReference type="NCBI Taxonomy" id="877466"/>
    <lineage>
        <taxon>Bacteria</taxon>
        <taxon>Bacillati</taxon>
        <taxon>Chloroflexota</taxon>
        <taxon>Thermoflexia</taxon>
        <taxon>Thermoflexales</taxon>
        <taxon>Thermoflexaceae</taxon>
        <taxon>Thermoflexus</taxon>
    </lineage>
</organism>
<dbReference type="PANTHER" id="PTHR43758">
    <property type="entry name" value="7,8-DIHYDRO-8-OXOGUANINE TRIPHOSPHATASE"/>
    <property type="match status" value="1"/>
</dbReference>
<dbReference type="InterPro" id="IPR000086">
    <property type="entry name" value="NUDIX_hydrolase_dom"/>
</dbReference>
<comment type="cofactor">
    <cofactor evidence="1">
        <name>Mg(2+)</name>
        <dbReference type="ChEBI" id="CHEBI:18420"/>
    </cofactor>
</comment>
<dbReference type="InParanoid" id="A0A212PXQ3"/>
<keyword evidence="3" id="KW-0479">Metal-binding</keyword>
<proteinExistence type="inferred from homology"/>
<protein>
    <submittedName>
        <fullName evidence="7">8-oxo-dGTP diphosphatase</fullName>
    </submittedName>
</protein>
<dbReference type="OrthoDB" id="9804563at2"/>
<dbReference type="PANTHER" id="PTHR43758:SF2">
    <property type="entry name" value="OXIDIZED PURINE NUCLEOSIDE TRIPHOSPHATE HYDROLASE"/>
    <property type="match status" value="1"/>
</dbReference>
<sequence>MGRVDQGISDGRWAVIPRVLCFLFRGDQVLLLQRSPAKKVFPGRYNGLGGHVEPGEDLRTAARRELAEEAGIPAGELRLAGLITVDTGASPGVLLAVFVGETDAQPAGPTPEGTLTWVPISRVLDLPVVEDFPALWPRVLRFRETGEPFFLSYTYDVQDRLIVREG</sequence>
<gene>
    <name evidence="7" type="ORF">SAMN02746019_00022010</name>
</gene>
<feature type="domain" description="Nudix hydrolase" evidence="6">
    <location>
        <begin position="14"/>
        <end position="140"/>
    </location>
</feature>
<dbReference type="PROSITE" id="PS00893">
    <property type="entry name" value="NUDIX_BOX"/>
    <property type="match status" value="1"/>
</dbReference>
<comment type="similarity">
    <text evidence="2">Belongs to the Nudix hydrolase family.</text>
</comment>
<dbReference type="RefSeq" id="WP_088569988.1">
    <property type="nucleotide sequence ID" value="NZ_FYEK01000003.1"/>
</dbReference>
<accession>A0A212PXQ3</accession>
<keyword evidence="5" id="KW-0460">Magnesium</keyword>
<dbReference type="EMBL" id="FYEK01000003">
    <property type="protein sequence ID" value="SNB51844.1"/>
    <property type="molecule type" value="Genomic_DNA"/>
</dbReference>
<evidence type="ECO:0000256" key="4">
    <source>
        <dbReference type="ARBA" id="ARBA00022801"/>
    </source>
</evidence>
<dbReference type="PROSITE" id="PS51462">
    <property type="entry name" value="NUDIX"/>
    <property type="match status" value="1"/>
</dbReference>
<dbReference type="GO" id="GO:0046872">
    <property type="term" value="F:metal ion binding"/>
    <property type="evidence" value="ECO:0007669"/>
    <property type="project" value="UniProtKB-KW"/>
</dbReference>
<name>A0A212PXQ3_9CHLR</name>
<dbReference type="InterPro" id="IPR020084">
    <property type="entry name" value="NUDIX_hydrolase_CS"/>
</dbReference>
<dbReference type="InterPro" id="IPR015797">
    <property type="entry name" value="NUDIX_hydrolase-like_dom_sf"/>
</dbReference>
<evidence type="ECO:0000256" key="5">
    <source>
        <dbReference type="ARBA" id="ARBA00022842"/>
    </source>
</evidence>
<dbReference type="Pfam" id="PF00293">
    <property type="entry name" value="NUDIX"/>
    <property type="match status" value="1"/>
</dbReference>
<evidence type="ECO:0000256" key="3">
    <source>
        <dbReference type="ARBA" id="ARBA00022723"/>
    </source>
</evidence>
<dbReference type="Proteomes" id="UP000197025">
    <property type="component" value="Unassembled WGS sequence"/>
</dbReference>
<dbReference type="GO" id="GO:0016818">
    <property type="term" value="F:hydrolase activity, acting on acid anhydrides, in phosphorus-containing anhydrides"/>
    <property type="evidence" value="ECO:0007669"/>
    <property type="project" value="TreeGrafter"/>
</dbReference>
<dbReference type="Gene3D" id="3.90.79.10">
    <property type="entry name" value="Nucleoside Triphosphate Pyrophosphohydrolase"/>
    <property type="match status" value="1"/>
</dbReference>
<keyword evidence="4" id="KW-0378">Hydrolase</keyword>
<dbReference type="SUPFAM" id="SSF55811">
    <property type="entry name" value="Nudix"/>
    <property type="match status" value="1"/>
</dbReference>
<dbReference type="CDD" id="cd18886">
    <property type="entry name" value="NUDIX_MutT_Nudt1"/>
    <property type="match status" value="1"/>
</dbReference>
<evidence type="ECO:0000313" key="8">
    <source>
        <dbReference type="Proteomes" id="UP000197025"/>
    </source>
</evidence>
<reference evidence="8" key="1">
    <citation type="submission" date="2017-06" db="EMBL/GenBank/DDBJ databases">
        <authorList>
            <person name="Varghese N."/>
            <person name="Submissions S."/>
        </authorList>
    </citation>
    <scope>NUCLEOTIDE SEQUENCE [LARGE SCALE GENOMIC DNA]</scope>
    <source>
        <strain evidence="8">JAD2</strain>
    </source>
</reference>
<dbReference type="GO" id="GO:0005737">
    <property type="term" value="C:cytoplasm"/>
    <property type="evidence" value="ECO:0007669"/>
    <property type="project" value="TreeGrafter"/>
</dbReference>
<keyword evidence="8" id="KW-1185">Reference proteome</keyword>
<evidence type="ECO:0000259" key="6">
    <source>
        <dbReference type="PROSITE" id="PS51462"/>
    </source>
</evidence>
<evidence type="ECO:0000256" key="1">
    <source>
        <dbReference type="ARBA" id="ARBA00001946"/>
    </source>
</evidence>
<evidence type="ECO:0000313" key="7">
    <source>
        <dbReference type="EMBL" id="SNB51844.1"/>
    </source>
</evidence>
<dbReference type="AlphaFoldDB" id="A0A212PXQ3"/>
<evidence type="ECO:0000256" key="2">
    <source>
        <dbReference type="ARBA" id="ARBA00005582"/>
    </source>
</evidence>